<protein>
    <recommendedName>
        <fullName evidence="7">Cytochrome P450</fullName>
    </recommendedName>
</protein>
<dbReference type="AlphaFoldDB" id="A0ABC8U7S2"/>
<dbReference type="Proteomes" id="UP001642360">
    <property type="component" value="Unassembled WGS sequence"/>
</dbReference>
<dbReference type="InterPro" id="IPR036396">
    <property type="entry name" value="Cyt_P450_sf"/>
</dbReference>
<evidence type="ECO:0000256" key="2">
    <source>
        <dbReference type="ARBA" id="ARBA00022723"/>
    </source>
</evidence>
<keyword evidence="2" id="KW-0479">Metal-binding</keyword>
<sequence>MEWFWNSVNMLNVSVSVVFLLLVLLSLVKARSASSKKLPPGPSGWPIVGNLFDLGDLPHQTLYKLKSKYGPVIWLQLGSINTMVVQNATAAAILFKKHDVAFCDRKAPDMLTVFDFNQGTLGMNTYGGYWRALRRICSMEFLVSKRMNETIDLRRRIKDNMVRWIEEDSAASRARGGTGEVQLSRFLFLMAFDIIGNLMLSRDLLDNKDPEGGEFFDSMNVMLEVLRTPNVADFLPFLKRIDPLGMKRSMIRNMAKTMRISSRFVQERIQKRKEGKVEGKKDFLDALLEYEGYGKDGPVRITEKNVNSVIMIFDRLQIH</sequence>
<evidence type="ECO:0000256" key="3">
    <source>
        <dbReference type="ARBA" id="ARBA00023004"/>
    </source>
</evidence>
<proteinExistence type="inferred from homology"/>
<evidence type="ECO:0000313" key="5">
    <source>
        <dbReference type="EMBL" id="CAK9177395.1"/>
    </source>
</evidence>
<dbReference type="Gene3D" id="1.10.630.10">
    <property type="entry name" value="Cytochrome P450"/>
    <property type="match status" value="1"/>
</dbReference>
<accession>A0ABC8U7S2</accession>
<keyword evidence="3" id="KW-0408">Iron</keyword>
<feature type="chain" id="PRO_5044865076" description="Cytochrome P450" evidence="4">
    <location>
        <begin position="31"/>
        <end position="319"/>
    </location>
</feature>
<comment type="similarity">
    <text evidence="1">Belongs to the cytochrome P450 family.</text>
</comment>
<gene>
    <name evidence="5" type="ORF">ILEXP_LOCUS47279</name>
</gene>
<keyword evidence="6" id="KW-1185">Reference proteome</keyword>
<dbReference type="InterPro" id="IPR001128">
    <property type="entry name" value="Cyt_P450"/>
</dbReference>
<feature type="signal peptide" evidence="4">
    <location>
        <begin position="1"/>
        <end position="30"/>
    </location>
</feature>
<evidence type="ECO:0000256" key="1">
    <source>
        <dbReference type="ARBA" id="ARBA00010617"/>
    </source>
</evidence>
<dbReference type="SUPFAM" id="SSF48264">
    <property type="entry name" value="Cytochrome P450"/>
    <property type="match status" value="1"/>
</dbReference>
<evidence type="ECO:0000313" key="6">
    <source>
        <dbReference type="Proteomes" id="UP001642360"/>
    </source>
</evidence>
<evidence type="ECO:0000256" key="4">
    <source>
        <dbReference type="SAM" id="SignalP"/>
    </source>
</evidence>
<comment type="caution">
    <text evidence="5">The sequence shown here is derived from an EMBL/GenBank/DDBJ whole genome shotgun (WGS) entry which is preliminary data.</text>
</comment>
<reference evidence="5 6" key="1">
    <citation type="submission" date="2024-02" db="EMBL/GenBank/DDBJ databases">
        <authorList>
            <person name="Vignale AGUSTIN F."/>
            <person name="Sosa J E."/>
            <person name="Modenutti C."/>
        </authorList>
    </citation>
    <scope>NUCLEOTIDE SEQUENCE [LARGE SCALE GENOMIC DNA]</scope>
</reference>
<evidence type="ECO:0008006" key="7">
    <source>
        <dbReference type="Google" id="ProtNLM"/>
    </source>
</evidence>
<keyword evidence="4" id="KW-0732">Signal</keyword>
<dbReference type="PANTHER" id="PTHR47950:SF15">
    <property type="entry name" value="CYTOCHROME P450"/>
    <property type="match status" value="1"/>
</dbReference>
<dbReference type="GO" id="GO:0046872">
    <property type="term" value="F:metal ion binding"/>
    <property type="evidence" value="ECO:0007669"/>
    <property type="project" value="UniProtKB-KW"/>
</dbReference>
<name>A0ABC8U7S2_9AQUA</name>
<dbReference type="PANTHER" id="PTHR47950">
    <property type="entry name" value="CYTOCHROME P450, FAMILY 76, SUBFAMILY C, POLYPEPTIDE 5-RELATED"/>
    <property type="match status" value="1"/>
</dbReference>
<organism evidence="5 6">
    <name type="scientific">Ilex paraguariensis</name>
    <name type="common">yerba mate</name>
    <dbReference type="NCBI Taxonomy" id="185542"/>
    <lineage>
        <taxon>Eukaryota</taxon>
        <taxon>Viridiplantae</taxon>
        <taxon>Streptophyta</taxon>
        <taxon>Embryophyta</taxon>
        <taxon>Tracheophyta</taxon>
        <taxon>Spermatophyta</taxon>
        <taxon>Magnoliopsida</taxon>
        <taxon>eudicotyledons</taxon>
        <taxon>Gunneridae</taxon>
        <taxon>Pentapetalae</taxon>
        <taxon>asterids</taxon>
        <taxon>campanulids</taxon>
        <taxon>Aquifoliales</taxon>
        <taxon>Aquifoliaceae</taxon>
        <taxon>Ilex</taxon>
    </lineage>
</organism>
<dbReference type="Pfam" id="PF00067">
    <property type="entry name" value="p450"/>
    <property type="match status" value="1"/>
</dbReference>
<dbReference type="EMBL" id="CAUOFW020007055">
    <property type="protein sequence ID" value="CAK9177395.1"/>
    <property type="molecule type" value="Genomic_DNA"/>
</dbReference>